<dbReference type="SUPFAM" id="SSF46565">
    <property type="entry name" value="Chaperone J-domain"/>
    <property type="match status" value="1"/>
</dbReference>
<reference evidence="3 4" key="1">
    <citation type="journal article" date="2020" name="Genomics">
        <title>Complete, high-quality genomes from long-read metagenomic sequencing of two wolf lichen thalli reveals enigmatic genome architecture.</title>
        <authorList>
            <person name="McKenzie S.K."/>
            <person name="Walston R.F."/>
            <person name="Allen J.L."/>
        </authorList>
    </citation>
    <scope>NUCLEOTIDE SEQUENCE [LARGE SCALE GENOMIC DNA]</scope>
    <source>
        <strain evidence="3">WasteWater2</strain>
    </source>
</reference>
<feature type="domain" description="J" evidence="2">
    <location>
        <begin position="287"/>
        <end position="359"/>
    </location>
</feature>
<dbReference type="InterPro" id="IPR036869">
    <property type="entry name" value="J_dom_sf"/>
</dbReference>
<feature type="compositionally biased region" description="Basic and acidic residues" evidence="1">
    <location>
        <begin position="162"/>
        <end position="185"/>
    </location>
</feature>
<dbReference type="InterPro" id="IPR001623">
    <property type="entry name" value="DnaJ_domain"/>
</dbReference>
<accession>A0A8H6FZY6</accession>
<dbReference type="AlphaFoldDB" id="A0A8H6FZY6"/>
<proteinExistence type="predicted"/>
<feature type="compositionally biased region" description="Basic and acidic residues" evidence="1">
    <location>
        <begin position="259"/>
        <end position="287"/>
    </location>
</feature>
<dbReference type="Proteomes" id="UP000578531">
    <property type="component" value="Unassembled WGS sequence"/>
</dbReference>
<dbReference type="GeneID" id="59285784"/>
<comment type="caution">
    <text evidence="3">The sequence shown here is derived from an EMBL/GenBank/DDBJ whole genome shotgun (WGS) entry which is preliminary data.</text>
</comment>
<dbReference type="SMART" id="SM00271">
    <property type="entry name" value="DnaJ"/>
    <property type="match status" value="1"/>
</dbReference>
<dbReference type="RefSeq" id="XP_037167236.1">
    <property type="nucleotide sequence ID" value="XM_037306043.1"/>
</dbReference>
<dbReference type="OrthoDB" id="10250354at2759"/>
<dbReference type="EMBL" id="JACCJC010000012">
    <property type="protein sequence ID" value="KAF6237918.1"/>
    <property type="molecule type" value="Genomic_DNA"/>
</dbReference>
<evidence type="ECO:0000313" key="4">
    <source>
        <dbReference type="Proteomes" id="UP000578531"/>
    </source>
</evidence>
<feature type="compositionally biased region" description="Basic and acidic residues" evidence="1">
    <location>
        <begin position="197"/>
        <end position="210"/>
    </location>
</feature>
<gene>
    <name evidence="3" type="ORF">HO173_004119</name>
</gene>
<organism evidence="3 4">
    <name type="scientific">Letharia columbiana</name>
    <dbReference type="NCBI Taxonomy" id="112416"/>
    <lineage>
        <taxon>Eukaryota</taxon>
        <taxon>Fungi</taxon>
        <taxon>Dikarya</taxon>
        <taxon>Ascomycota</taxon>
        <taxon>Pezizomycotina</taxon>
        <taxon>Lecanoromycetes</taxon>
        <taxon>OSLEUM clade</taxon>
        <taxon>Lecanoromycetidae</taxon>
        <taxon>Lecanorales</taxon>
        <taxon>Lecanorineae</taxon>
        <taxon>Parmeliaceae</taxon>
        <taxon>Letharia</taxon>
    </lineage>
</organism>
<feature type="region of interest" description="Disordered" evidence="1">
    <location>
        <begin position="86"/>
        <end position="326"/>
    </location>
</feature>
<dbReference type="Gene3D" id="1.10.287.110">
    <property type="entry name" value="DnaJ domain"/>
    <property type="match status" value="1"/>
</dbReference>
<feature type="compositionally biased region" description="Basic and acidic residues" evidence="1">
    <location>
        <begin position="313"/>
        <end position="326"/>
    </location>
</feature>
<dbReference type="PROSITE" id="PS50076">
    <property type="entry name" value="DNAJ_2"/>
    <property type="match status" value="1"/>
</dbReference>
<evidence type="ECO:0000313" key="3">
    <source>
        <dbReference type="EMBL" id="KAF6237918.1"/>
    </source>
</evidence>
<feature type="compositionally biased region" description="Basic and acidic residues" evidence="1">
    <location>
        <begin position="236"/>
        <end position="252"/>
    </location>
</feature>
<evidence type="ECO:0000256" key="1">
    <source>
        <dbReference type="SAM" id="MobiDB-lite"/>
    </source>
</evidence>
<feature type="compositionally biased region" description="Basic residues" evidence="1">
    <location>
        <begin position="186"/>
        <end position="196"/>
    </location>
</feature>
<keyword evidence="4" id="KW-1185">Reference proteome</keyword>
<name>A0A8H6FZY6_9LECA</name>
<sequence>MSYSSRHQSSRRAYPHTSDSGHATYEDYEDYSHPLPQHALSSHQSYRSHVLHEGLRSHHSYVSSDYHDPRNISMASRKVTVTEYRIHTSSGESATSHHRRRESTAYDSHRSTSGRIHTSSGESATSHHRRRESTAYDSHRSTSGYRQRRRAPSCSSSDPDDKDERYSSDEGHRDPTWQPSAEERRRHPSNAHAKHSQPKEPKPRYTDGRSSRSKSHSNRKYATNDDRSQGNPESGSSRREESPHSSRSESRRGQSFRTKRNEASHGDHEERYHQEVPRVKAKEDLPDHYATLKIGPHATDKEIKSAAKRRRVEVHPDKLKKEGMSDSERVKIDAAAAMVGHAADVLQNPEQKLRYDVKLYAAKGWKWHGK</sequence>
<evidence type="ECO:0000259" key="2">
    <source>
        <dbReference type="PROSITE" id="PS50076"/>
    </source>
</evidence>
<protein>
    <recommendedName>
        <fullName evidence="2">J domain-containing protein</fullName>
    </recommendedName>
</protein>
<dbReference type="Pfam" id="PF00226">
    <property type="entry name" value="DnaJ"/>
    <property type="match status" value="1"/>
</dbReference>
<dbReference type="CDD" id="cd06257">
    <property type="entry name" value="DnaJ"/>
    <property type="match status" value="1"/>
</dbReference>
<feature type="compositionally biased region" description="Polar residues" evidence="1">
    <location>
        <begin position="111"/>
        <end position="124"/>
    </location>
</feature>
<feature type="region of interest" description="Disordered" evidence="1">
    <location>
        <begin position="1"/>
        <end position="46"/>
    </location>
</feature>